<feature type="region of interest" description="Disordered" evidence="1">
    <location>
        <begin position="31"/>
        <end position="58"/>
    </location>
</feature>
<evidence type="ECO:0000256" key="1">
    <source>
        <dbReference type="SAM" id="MobiDB-lite"/>
    </source>
</evidence>
<evidence type="ECO:0000256" key="2">
    <source>
        <dbReference type="SAM" id="SignalP"/>
    </source>
</evidence>
<proteinExistence type="predicted"/>
<feature type="signal peptide" evidence="2">
    <location>
        <begin position="1"/>
        <end position="27"/>
    </location>
</feature>
<dbReference type="EMBL" id="JBDGHN010000005">
    <property type="protein sequence ID" value="MEN2752040.1"/>
    <property type="molecule type" value="Genomic_DNA"/>
</dbReference>
<dbReference type="Proteomes" id="UP001461960">
    <property type="component" value="Unassembled WGS sequence"/>
</dbReference>
<organism evidence="3 4">
    <name type="scientific">Psychrobacter saeujeotis</name>
    <dbReference type="NCBI Taxonomy" id="3143436"/>
    <lineage>
        <taxon>Bacteria</taxon>
        <taxon>Pseudomonadati</taxon>
        <taxon>Pseudomonadota</taxon>
        <taxon>Gammaproteobacteria</taxon>
        <taxon>Moraxellales</taxon>
        <taxon>Moraxellaceae</taxon>
        <taxon>Psychrobacter</taxon>
    </lineage>
</organism>
<sequence length="177" mass="19170">MMNLGQLKQLRMTALMTGLLASAISISACQQQQEPEPSLEDSINAEESVPMSADPADPSDTVVATEDASLNEVQDDTIANVNTDLTQITYLCTPALKVEATYKDETNQVVIGTDMGTVTLMQTNEGTNPEVFEVDTAMDGGRGFTQWRVAHEERATGIIRTAGEDETDISTYECNKT</sequence>
<keyword evidence="2" id="KW-0732">Signal</keyword>
<evidence type="ECO:0000313" key="4">
    <source>
        <dbReference type="Proteomes" id="UP001461960"/>
    </source>
</evidence>
<keyword evidence="4" id="KW-1185">Reference proteome</keyword>
<evidence type="ECO:0000313" key="3">
    <source>
        <dbReference type="EMBL" id="MEN2752040.1"/>
    </source>
</evidence>
<reference evidence="3 4" key="1">
    <citation type="submission" date="2024-05" db="EMBL/GenBank/DDBJ databases">
        <authorList>
            <person name="Kim H.-Y."/>
            <person name="Kim E."/>
            <person name="Cai Y."/>
            <person name="Yang S.-M."/>
            <person name="Lee W."/>
        </authorList>
    </citation>
    <scope>NUCLEOTIDE SEQUENCE [LARGE SCALE GENOMIC DNA]</scope>
    <source>
        <strain evidence="3 4">FBL11</strain>
    </source>
</reference>
<protein>
    <recommendedName>
        <fullName evidence="5">C-type lysozyme inhibitor domain-containing protein</fullName>
    </recommendedName>
</protein>
<gene>
    <name evidence="3" type="ORF">AAIR29_10400</name>
</gene>
<name>A0ABU9X9F8_9GAMM</name>
<evidence type="ECO:0008006" key="5">
    <source>
        <dbReference type="Google" id="ProtNLM"/>
    </source>
</evidence>
<accession>A0ABU9X9F8</accession>
<comment type="caution">
    <text evidence="3">The sequence shown here is derived from an EMBL/GenBank/DDBJ whole genome shotgun (WGS) entry which is preliminary data.</text>
</comment>
<feature type="chain" id="PRO_5045374117" description="C-type lysozyme inhibitor domain-containing protein" evidence="2">
    <location>
        <begin position="28"/>
        <end position="177"/>
    </location>
</feature>